<dbReference type="STRING" id="1086013.SAMN05421774_104115"/>
<sequence length="104" mass="10864">MDKLFALSLGFAGLILATHAGHGQPAPNCGPRAQVLALLADRHQETRRGMGLSGPHQVVELFAADPSGSWSLTVTLPDGRMCLIASGQAWQPVADSLPPQDTPA</sequence>
<gene>
    <name evidence="1" type="ORF">SAMN05421774_104115</name>
</gene>
<dbReference type="OrthoDB" id="9810895at2"/>
<proteinExistence type="predicted"/>
<evidence type="ECO:0000313" key="2">
    <source>
        <dbReference type="Proteomes" id="UP000186141"/>
    </source>
</evidence>
<name>A0A1N7NT25_9RHOB</name>
<keyword evidence="2" id="KW-1185">Reference proteome</keyword>
<evidence type="ECO:0000313" key="1">
    <source>
        <dbReference type="EMBL" id="SIT01535.1"/>
    </source>
</evidence>
<dbReference type="AlphaFoldDB" id="A0A1N7NT25"/>
<protein>
    <submittedName>
        <fullName evidence="1">Uncharacterized protein</fullName>
    </submittedName>
</protein>
<organism evidence="1 2">
    <name type="scientific">Gemmobacter megaterium</name>
    <dbReference type="NCBI Taxonomy" id="1086013"/>
    <lineage>
        <taxon>Bacteria</taxon>
        <taxon>Pseudomonadati</taxon>
        <taxon>Pseudomonadota</taxon>
        <taxon>Alphaproteobacteria</taxon>
        <taxon>Rhodobacterales</taxon>
        <taxon>Paracoccaceae</taxon>
        <taxon>Gemmobacter</taxon>
    </lineage>
</organism>
<dbReference type="Proteomes" id="UP000186141">
    <property type="component" value="Unassembled WGS sequence"/>
</dbReference>
<accession>A0A1N7NT25</accession>
<dbReference type="RefSeq" id="WP_076531316.1">
    <property type="nucleotide sequence ID" value="NZ_BMEH01000004.1"/>
</dbReference>
<reference evidence="1 2" key="1">
    <citation type="submission" date="2017-01" db="EMBL/GenBank/DDBJ databases">
        <authorList>
            <person name="Mah S.A."/>
            <person name="Swanson W.J."/>
            <person name="Moy G.W."/>
            <person name="Vacquier V.D."/>
        </authorList>
    </citation>
    <scope>NUCLEOTIDE SEQUENCE [LARGE SCALE GENOMIC DNA]</scope>
    <source>
        <strain evidence="1 2">DSM 26375</strain>
    </source>
</reference>
<dbReference type="EMBL" id="FTOT01000004">
    <property type="protein sequence ID" value="SIT01535.1"/>
    <property type="molecule type" value="Genomic_DNA"/>
</dbReference>